<keyword evidence="1" id="KW-0175">Coiled coil</keyword>
<feature type="region of interest" description="Disordered" evidence="2">
    <location>
        <begin position="559"/>
        <end position="587"/>
    </location>
</feature>
<feature type="compositionally biased region" description="Basic and acidic residues" evidence="2">
    <location>
        <begin position="3923"/>
        <end position="3939"/>
    </location>
</feature>
<dbReference type="InterPro" id="IPR041228">
    <property type="entry name" value="Dynein_C"/>
</dbReference>
<evidence type="ECO:0000259" key="4">
    <source>
        <dbReference type="Pfam" id="PF18199"/>
    </source>
</evidence>
<feature type="compositionally biased region" description="Polar residues" evidence="2">
    <location>
        <begin position="563"/>
        <end position="576"/>
    </location>
</feature>
<feature type="region of interest" description="Disordered" evidence="2">
    <location>
        <begin position="2170"/>
        <end position="2237"/>
    </location>
</feature>
<feature type="compositionally biased region" description="Polar residues" evidence="2">
    <location>
        <begin position="1638"/>
        <end position="1651"/>
    </location>
</feature>
<dbReference type="RefSeq" id="XP_019913760.1">
    <property type="nucleotide sequence ID" value="XM_020058256.1"/>
</dbReference>
<feature type="region of interest" description="Disordered" evidence="2">
    <location>
        <begin position="4866"/>
        <end position="4923"/>
    </location>
</feature>
<dbReference type="OrthoDB" id="377933at2759"/>
<evidence type="ECO:0000256" key="2">
    <source>
        <dbReference type="SAM" id="MobiDB-lite"/>
    </source>
</evidence>
<feature type="compositionally biased region" description="Basic and acidic residues" evidence="2">
    <location>
        <begin position="4866"/>
        <end position="4882"/>
    </location>
</feature>
<dbReference type="GO" id="GO:0097729">
    <property type="term" value="C:9+2 motile cilium"/>
    <property type="evidence" value="ECO:0007669"/>
    <property type="project" value="TreeGrafter"/>
</dbReference>
<dbReference type="InterPro" id="IPR013602">
    <property type="entry name" value="Dynein_heavy_linker"/>
</dbReference>
<dbReference type="GO" id="GO:0030286">
    <property type="term" value="C:dynein complex"/>
    <property type="evidence" value="ECO:0007669"/>
    <property type="project" value="InterPro"/>
</dbReference>
<feature type="region of interest" description="Disordered" evidence="2">
    <location>
        <begin position="3624"/>
        <end position="3646"/>
    </location>
</feature>
<feature type="compositionally biased region" description="Polar residues" evidence="2">
    <location>
        <begin position="4888"/>
        <end position="4905"/>
    </location>
</feature>
<keyword evidence="6" id="KW-1185">Reference proteome</keyword>
<dbReference type="PANTHER" id="PTHR10676:SF339">
    <property type="entry name" value="DYNEIN AXONEMAL HEAVY CHAIN 6"/>
    <property type="match status" value="1"/>
</dbReference>
<dbReference type="GO" id="GO:0045505">
    <property type="term" value="F:dynein intermediate chain binding"/>
    <property type="evidence" value="ECO:0007669"/>
    <property type="project" value="InterPro"/>
</dbReference>
<feature type="domain" description="Dynein heavy chain C-terminal" evidence="4">
    <location>
        <begin position="4682"/>
        <end position="4813"/>
    </location>
</feature>
<dbReference type="InterPro" id="IPR042228">
    <property type="entry name" value="Dynein_linker_3"/>
</dbReference>
<name>A0A1B1DWV1_9APIC</name>
<feature type="compositionally biased region" description="Polar residues" evidence="2">
    <location>
        <begin position="520"/>
        <end position="529"/>
    </location>
</feature>
<dbReference type="GO" id="GO:0060294">
    <property type="term" value="P:cilium movement involved in cell motility"/>
    <property type="evidence" value="ECO:0007669"/>
    <property type="project" value="TreeGrafter"/>
</dbReference>
<dbReference type="Gene3D" id="3.20.180.20">
    <property type="entry name" value="Dynein heavy chain, N-terminal domain 2"/>
    <property type="match status" value="1"/>
</dbReference>
<protein>
    <recommendedName>
        <fullName evidence="7">Dynein heavy chain</fullName>
    </recommendedName>
</protein>
<feature type="compositionally biased region" description="Polar residues" evidence="2">
    <location>
        <begin position="45"/>
        <end position="54"/>
    </location>
</feature>
<gene>
    <name evidence="5" type="ORF">PCOAH_00014470</name>
</gene>
<feature type="compositionally biased region" description="Acidic residues" evidence="2">
    <location>
        <begin position="2420"/>
        <end position="2431"/>
    </location>
</feature>
<dbReference type="GO" id="GO:0008569">
    <property type="term" value="F:minus-end-directed microtubule motor activity"/>
    <property type="evidence" value="ECO:0007669"/>
    <property type="project" value="TreeGrafter"/>
</dbReference>
<organism evidence="5 6">
    <name type="scientific">Plasmodium coatneyi</name>
    <dbReference type="NCBI Taxonomy" id="208452"/>
    <lineage>
        <taxon>Eukaryota</taxon>
        <taxon>Sar</taxon>
        <taxon>Alveolata</taxon>
        <taxon>Apicomplexa</taxon>
        <taxon>Aconoidasida</taxon>
        <taxon>Haemosporida</taxon>
        <taxon>Plasmodiidae</taxon>
        <taxon>Plasmodium</taxon>
    </lineage>
</organism>
<feature type="compositionally biased region" description="Polar residues" evidence="2">
    <location>
        <begin position="2217"/>
        <end position="2232"/>
    </location>
</feature>
<dbReference type="Gene3D" id="3.40.50.300">
    <property type="entry name" value="P-loop containing nucleotide triphosphate hydrolases"/>
    <property type="match status" value="1"/>
</dbReference>
<proteinExistence type="predicted"/>
<evidence type="ECO:0000313" key="5">
    <source>
        <dbReference type="EMBL" id="ANQ07065.1"/>
    </source>
</evidence>
<dbReference type="GO" id="GO:0051959">
    <property type="term" value="F:dynein light intermediate chain binding"/>
    <property type="evidence" value="ECO:0007669"/>
    <property type="project" value="InterPro"/>
</dbReference>
<feature type="compositionally biased region" description="Basic and acidic residues" evidence="2">
    <location>
        <begin position="3636"/>
        <end position="3646"/>
    </location>
</feature>
<feature type="compositionally biased region" description="Basic and acidic residues" evidence="2">
    <location>
        <begin position="1224"/>
        <end position="1255"/>
    </location>
</feature>
<feature type="region of interest" description="Disordered" evidence="2">
    <location>
        <begin position="505"/>
        <end position="536"/>
    </location>
</feature>
<dbReference type="PANTHER" id="PTHR10676">
    <property type="entry name" value="DYNEIN HEAVY CHAIN FAMILY PROTEIN"/>
    <property type="match status" value="1"/>
</dbReference>
<feature type="region of interest" description="Disordered" evidence="2">
    <location>
        <begin position="4961"/>
        <end position="5004"/>
    </location>
</feature>
<reference evidence="6" key="1">
    <citation type="submission" date="2016-06" db="EMBL/GenBank/DDBJ databases">
        <title>First high quality genome sequence of Plasmodium coatneyi using continuous long reads from single molecule, real-time sequencing.</title>
        <authorList>
            <person name="Chien J.-T."/>
            <person name="Pakala S.B."/>
            <person name="Geraldo J.A."/>
            <person name="Lapp S.A."/>
            <person name="Barnwell J.W."/>
            <person name="Kissinger J.C."/>
            <person name="Galinski M.R."/>
            <person name="Humphrey J.C."/>
        </authorList>
    </citation>
    <scope>NUCLEOTIDE SEQUENCE [LARGE SCALE GENOMIC DNA]</scope>
    <source>
        <strain evidence="6">Hackeri</strain>
    </source>
</reference>
<dbReference type="GO" id="GO:0005930">
    <property type="term" value="C:axoneme"/>
    <property type="evidence" value="ECO:0007669"/>
    <property type="project" value="TreeGrafter"/>
</dbReference>
<dbReference type="VEuPathDB" id="PlasmoDB:PCOAH_00014470"/>
<evidence type="ECO:0000313" key="6">
    <source>
        <dbReference type="Proteomes" id="UP000092716"/>
    </source>
</evidence>
<feature type="compositionally biased region" description="Basic and acidic residues" evidence="2">
    <location>
        <begin position="2387"/>
        <end position="2414"/>
    </location>
</feature>
<sequence length="5090" mass="586944">MNYSSLNRNLFVKFSNAGHRSQNEEAKGALGSVARRRTLEELSRGSGQKGTNHQWGVATDAIGEPSGGAKKKKKIDVLLEIDDILKDHVPVKEENVPSSKKKGPQQKSGVLGAAGKGQAALAEASSLAPSSVLTSASAPTLVVAAPAQGGVTNGSMLPPLGVKSEKKIPSSAQEGAFKKKLDIVEASFSVVDKWSTHIELIDFVRNNMRNNEFIYVRSLPGGGYEKAPCGSKKEEGVMSISLSGVMTNEKNETTFYELNEWKSHITLLNSALSLKFVRKFPLYKYFFLLKNMIKSSKFKRKKKHIKENLLFLNEHFLRGFVEIQTILDELREYRLIDTSINNMSLEQFKIFQGEYFPKFDSFIKGKLNHIATVICEYSLKALNGFLEKNGIVQGERVQVGGGPTVAVRNGPIGVKTVRDPTQRGTKKGGPDTTLKTNMNGNADVDIDVYYNKIALSSCYCVYIKRFIQMCQYLCDDTLRSVILNTYEYFLGLLNNYFEEDENGEDIPGEEGSVDKKNRINADTSTTPFTGTKGLPNGGSSLMKQASGAVYSPYAQTGEPGNSCRVNESAVGSTRGRNTPGKVRDKDGTPYRLIKVENKENNTHSDSANVGNNINTMYSKSNSAGNKAKNEVCLFSVVLHVEKDHLRITPDCNLLINTLMGCFYTGIENICMREEFFNYYKVREFFSSEIFVDSVIFRSGRTETGGEIERSALEKTLLMSDSESIDAKPNQSLAHQSLLHESPPVSSFASAIQADETIQHLDEELKEKMKIMYSSMVESCSEFEEIIQLHNKNDQIEVDQIDIMNTQSISQLFTSFKELENKVKRMDKHIQIHLFKVDNALLIDNLLNNIRTKWNHLISYLPSLSNQTIEELTTKLDTSFNLINNTPSTINALVEYITFTNKFANELVSIEENVESISSLFLLFKKYYISMSGNYTTKIFHINQKMNAMKSILHKEKNYDIEFSNLFRELTLQIGQVEQNIQRILSIVKGNLVHFNFVHSLEEMEYLLECVTPIGDIHEEYYSAEGGGEGANSGGASDDPPFQIGPDDEIQVLNEETKRRCYIFELLEFLRRKILDVKKDVDKYIFYQKVLKKKKNAFVNFSLLKNMFLNNSLAIYTYYKYLCCHEKHRREKIFRLDVDCVSSEIGAIDVYFKRINKNFVNGDFYERCSRFQRTYESALRVLKLLSLVRGSGKYFNRAVAVLNGAKGGAVPEDVAWVSMGGTDISRDDTNRDDTNRDDTNRDDSNRDDTNRDDSNRGEINPDETTVLPTAQEQIELRQLLHLHFANSIPDLENICYEYEKEKKMNEQLEKLKVTLRKNKIDVNLVNKKVYFVNNVAELLHNLKGTLSELFVLQNDSFSRHIYPELYKLSTQIRNFINILGVISKIQTCYLELAKHKNSELKKALKTDHLSAIVGRYKQMCEDLFIYPQIMKHLEKTYQLEEFEKTERELKAILEQVEAYTLQRRSEWYTFFLLTDEEFLDVYLNMNELKCLNRYVHKLFPYVKKFIFQNDSICGIITSDKERVLFREEIKYKKTEFLLNEINSEIKNAVVRGIHGYADRKEFLAPLKEDSYLFFWQMKNLQQLFILINVFFTHIWEGFVHDAQKSKYVIYLLEENLRRMVHALARGTSGREDDAHGEKNSSQVDQQSGSQEKGQAPPGQPLQSNKSWGIIFTSFAQMRDKLQTFLNEQGSGAMAGNSSYGYLEQVKHHLDKETYHIKFFNHSIKYKYELLPNENYTMDILYHEKSYGFFFYKYIQNGFIVLPSSCIYGISHSKNFSTLLGFHYILINNKGLNKSDLLNYISCSLSSNVSVFLHQVDAYRPEVLSVLNEQLANIRNHLVNKMKSIKINGSEFNLSKKNLMYISLSDQSLPFGEYYSEGCSVNPVTRLHFSLSVHNPAKPFSLTVLFLVFLSCGPNRAHVLASATYMAFQYLKQHEFLKPHLDERTLLRAVKIARCGKNPCEEYTVVKGIIQHVSSFVQNSKWRELAKDMCLLFNIPKEWRDKLLKWVEKKEESDQQEVYSAEETTCEKTCHPVGTSWDQQVDHIITDLMVEKKMTFMKYQVEKSLQLYKILNQCSFRQMDEVKCDQRSVTNVLLVGKKYAGRSTIVFILANLVNRLEVAEKGTYNHCTVEKIDLNYCEDGDCLRFVFGRNGRGAPVGEEKKQSGKEAIEMGVTASNGGDKPEEASPGMKNDQLCTNKLGEKKKTQMEPTSTDEGRNSRNDPNGKNNLNQSNQWDGKSVPNRRRVHISLINVRDSTFVERIISHTMKKNLLSQMDKQEDDCKHHCYVFTPERLTQMSPNLIGKYHHVQVRHTVPFLPFITHAVERIKTYKSAKKKIVKVFEDLFIEAMNFFRKHRRKGDYGGKVNVPFERPPGETFSPSPFIPHGGEVSQNDRRGIDNHPHCDRNSSWRGGKEEGPKYVDQQSDVEEESDEEGDNDVRKDDGVVHFLHKGRAQVSVHVNTLISHFVQFVDYFVTTLKEKKGTEKKILDNHLNNIITISFVYAFTSFMDKKFRTQFEGFIFKHINNISIIPRNSSFIHLHYNAETNKIMRHEKMFSKESVHISKMDLVDNALFVNDTYFLFEDANILCMKYLVNVSSYLRMPLVLMGGSNSAKSMCIYNHLNSDDQKRANLYNFTFRFNALFRYNRIVNKLRRSFDLSKGSVRDDVTIFIDDVNCLDGDSRLTMEFLYALAGSSTFFDRELATNVALPRRRIFCTLNSEHAMHTQGDYHNLEKMHRHFFILNVGEMDTRDIHSVYSSVIEALFLKYNFCEEVISECNSFIKCILEIFEGVMGRARGEQNDTLYPHQHLHLHTSRINNLINHLLLCDRDTTNSINEILLFFKEDLYRILCSDVISHAQIQQCRQIIEQSFTTRFGKYILQQSNGFFLSRQQNKLTVQVKSDLFNNPQGKINHSFVSSFFEDKNVGHFYDDVVRTVLMINSFLLLRRSNVVFLNEQEDLLRKVVSIYCAFKNDCAVCLADDVDVVKGQLREAYHRTVKSLLGEDEAVNDTSIDVEPMRSSNLEGPTLGPHGRNIFLGRFPCSEEYLDLMDNVLHNGDLDRLYEDFTNHYYLDIVSLIKHKQVRIGGNMQNYIAPMLLKRNHFLFFTNHYREYHKTHSSRFVHLFKSFHVVHLDFFHFEESNIFLFNLSLPLYNYVKGRPTYRFPSEAQCGLLPASTSDVEIPLEVRFLVKISGSLNGLLANQGIHHHQWDDHSVAGKVPHWRNANPQFDAAIFVKKTHQVYATLKGVELNPLLNKRDKCKKFIDQLVSPNEETHALICQIEEKIRTKQKEMDLMNSHVENSLREYQDKIHKAKNNLKKITKEDFNLFKHENENRYGGFLKIVYLYFGQRNDEDHIQGSFHYGFFLRRVKNIVIDSVTKSLILKYENVSNVERFLNYRFVQILNAFIVSVNEYVKRRDSLLTQRKGVIQLRQDISALREDLRKAMLSAAPPDVRDLLEDLLTIDQTTKEEIERRTHILLPLKSVLFIYCSAMESKEKKKFIKLLMKEREKYRRMSLDAAGHPEQTHLCGPTWGNLTPRSALNLENYLPPTFIREYEELHLCWDNMLMFNCHLLDVLHEKIIICIDPFQQMKKYLLKKFRRDEEKYVYVKWKCGWEIHAVGGDCQGGVAPLGKELPSEQGHNTDTSHDKTDLPNKEDHVAHITNKIRSYRKRGFNVVFRNVDELIYSLVNEGTDGSGTVYLFADSVEGIDFTKIGQDHHVILCDYKKRNLLNLFAYYYDKGAKSRSAAEFPSVVRAMHEEEVLRRAADLLDKHAKHGDEEETQKIQSEDSQEKEKIERSEENELTVLTTPTEKLVILTYAAYLLTQSLGMMRERYKFPHCNFVKMVKRASKLFNREKSKDNEAYVLNFFYFHILSFIDSKHTLLVNFLLSIYLDVYHYKAIKWKEVFLFFRSYNKGWEKRLLRSIGDKRKRDAASGEGDCPVKHHNDTISPGDDPVKNVDTSCRSISNEGLSSPFQREKCTSQGGKENFQNDEENWLSDVWDSSSAYESSICDENFGLVDNELGGEHYSVDLPREEGQWDGRSESLEGKTNFWGEKMAYGVKENRESQIVKCVDQSLQLLYVEKRKLRGVFCGGEEEEQLQRHDDGDQEAPVKNGKAKSGETAIHVCHHTDSSDDNELDQSVHAIREEEDSIDYYLPELLHLRRRNPCVFKKLLQHIKKNKKTWNRYVRTNSHVTEPTGGTGCAGEENKMEDTFPLKEFTKPSMLFYKMVIDKIVKKEEFVLSVRKYVDVKLSGMIYLDRELVNKNLCHFVASHIGVNSAFIMGGEQSIRHITGERDNSHSGDVNSGELFIESVQRGDYFNSLLRERKKLIILLQKNRHSFALSTVMLSNNNVLYVDVKNASNSVSSKQNDVIVMDLGEEEEDVHKAEKYIKENTHKIYFVYYNRMDSLSPTLMQNAIVVNLDFAHNSRDYLHFLHFCFSCMSVRNASSVKEIIAEEDHTRGDTSRCLFFTILFFSLLNEQGPVENLNVNVDLLNEMVGTVEAFCEVAQKGGRYAEVGQLENHHQEAAQRDNLDDRAKYKANLKNAEKCRDFLSNHLRAFVELLFPQELILTKNMLHSFVCNLFSSKMSRNNPSVISNVLQMPTTITTLHGMVHYMCKNFHLREKIFKRNKSMHLYEGAQLITLTEGILLSEWQLINRAHRRNTLQLIYHYLEQFSCFAPMRQAVNATSTLKYLTEEYNSLLSHIRSMKGEIRYLIQMAGSPDLQNDPLGEMLSDLLTFRVPHKWDALSRGENDLREFFANVKKKLSYLRNLIKTDQRGGRHVYDVSMFRNPLLFFYSVYLTYARSMNVPVNSLNVSFKYCDGIGGNEDGIWLLPIRTYKGEFVTTSQPFVHRYIHKRNSIFMKICDEENRQVVPADGREDSGEIDREAGPEEGTLNDTTKTEIGNPTPQMDNQGEEVNHPNGGLPPQKGEVTRIHRTNNYWEYAHKKENQFYYDSPYIYVRIKKNKQSENAQNEGNEKTHTSGIYNEDGDKGGLNKNGKDAQNGDGFERERSNPVQCYEEGGMERMSLSGYSADKLTCAFSAFKNNDPFDRNDFVFYCPVLTFNPKTRKHDKTLFFLPIPCIYSKTIYKKLKVHMLL</sequence>
<evidence type="ECO:0008006" key="7">
    <source>
        <dbReference type="Google" id="ProtNLM"/>
    </source>
</evidence>
<dbReference type="Pfam" id="PF18199">
    <property type="entry name" value="Dynein_C"/>
    <property type="match status" value="1"/>
</dbReference>
<feature type="region of interest" description="Disordered" evidence="2">
    <location>
        <begin position="3766"/>
        <end position="3794"/>
    </location>
</feature>
<feature type="compositionally biased region" description="Basic and acidic residues" evidence="2">
    <location>
        <begin position="4981"/>
        <end position="4992"/>
    </location>
</feature>
<feature type="region of interest" description="Disordered" evidence="2">
    <location>
        <begin position="40"/>
        <end position="69"/>
    </location>
</feature>
<dbReference type="EMBL" id="CP016244">
    <property type="protein sequence ID" value="ANQ07065.1"/>
    <property type="molecule type" value="Genomic_DNA"/>
</dbReference>
<feature type="compositionally biased region" description="Basic and acidic residues" evidence="2">
    <location>
        <begin position="1627"/>
        <end position="1637"/>
    </location>
</feature>
<feature type="compositionally biased region" description="Low complexity" evidence="2">
    <location>
        <begin position="105"/>
        <end position="114"/>
    </location>
</feature>
<feature type="region of interest" description="Disordered" evidence="2">
    <location>
        <begin position="2359"/>
        <end position="2435"/>
    </location>
</feature>
<dbReference type="Pfam" id="PF08393">
    <property type="entry name" value="DHC_N2"/>
    <property type="match status" value="1"/>
</dbReference>
<feature type="region of interest" description="Disordered" evidence="2">
    <location>
        <begin position="1224"/>
        <end position="1265"/>
    </location>
</feature>
<feature type="compositionally biased region" description="Basic and acidic residues" evidence="2">
    <location>
        <begin position="3766"/>
        <end position="3793"/>
    </location>
</feature>
<feature type="region of interest" description="Disordered" evidence="2">
    <location>
        <begin position="1626"/>
        <end position="1663"/>
    </location>
</feature>
<feature type="region of interest" description="Disordered" evidence="2">
    <location>
        <begin position="4089"/>
        <end position="4111"/>
    </location>
</feature>
<feature type="region of interest" description="Disordered" evidence="2">
    <location>
        <begin position="90"/>
        <end position="114"/>
    </location>
</feature>
<evidence type="ECO:0000259" key="3">
    <source>
        <dbReference type="Pfam" id="PF08393"/>
    </source>
</evidence>
<dbReference type="KEGG" id="pcot:PCOAH_00014470"/>
<accession>A0A1B1DWV1</accession>
<feature type="coiled-coil region" evidence="1">
    <location>
        <begin position="3289"/>
        <end position="3316"/>
    </location>
</feature>
<dbReference type="InterPro" id="IPR026983">
    <property type="entry name" value="DHC"/>
</dbReference>
<evidence type="ECO:0000256" key="1">
    <source>
        <dbReference type="SAM" id="Coils"/>
    </source>
</evidence>
<feature type="domain" description="Dynein heavy chain linker" evidence="3">
    <location>
        <begin position="1267"/>
        <end position="1548"/>
    </location>
</feature>
<dbReference type="InterPro" id="IPR027417">
    <property type="entry name" value="P-loop_NTPase"/>
</dbReference>
<feature type="region of interest" description="Disordered" evidence="2">
    <location>
        <begin position="3923"/>
        <end position="3948"/>
    </location>
</feature>
<dbReference type="Proteomes" id="UP000092716">
    <property type="component" value="Chromosome 6"/>
</dbReference>
<dbReference type="GeneID" id="30908173"/>